<dbReference type="GO" id="GO:0005829">
    <property type="term" value="C:cytosol"/>
    <property type="evidence" value="ECO:0007669"/>
    <property type="project" value="TreeGrafter"/>
</dbReference>
<dbReference type="InterPro" id="IPR024088">
    <property type="entry name" value="Tyr-tRNA-ligase_bac-type"/>
</dbReference>
<evidence type="ECO:0000256" key="5">
    <source>
        <dbReference type="ARBA" id="ARBA00022917"/>
    </source>
</evidence>
<dbReference type="SUPFAM" id="SSF52374">
    <property type="entry name" value="Nucleotidylyl transferase"/>
    <property type="match status" value="1"/>
</dbReference>
<evidence type="ECO:0000256" key="4">
    <source>
        <dbReference type="ARBA" id="ARBA00022840"/>
    </source>
</evidence>
<evidence type="ECO:0000256" key="3">
    <source>
        <dbReference type="ARBA" id="ARBA00022741"/>
    </source>
</evidence>
<dbReference type="InParanoid" id="A0A7M7K7D0"/>
<keyword evidence="2 9" id="KW-0436">Ligase</keyword>
<dbReference type="PANTHER" id="PTHR11766">
    <property type="entry name" value="TYROSYL-TRNA SYNTHETASE"/>
    <property type="match status" value="1"/>
</dbReference>
<dbReference type="Gene3D" id="1.10.240.10">
    <property type="entry name" value="Tyrosyl-Transfer RNA Synthetase"/>
    <property type="match status" value="1"/>
</dbReference>
<dbReference type="Pfam" id="PF00579">
    <property type="entry name" value="tRNA-synt_1b"/>
    <property type="match status" value="1"/>
</dbReference>
<name>A0A7M7K7D0_VARDE</name>
<evidence type="ECO:0000256" key="1">
    <source>
        <dbReference type="ARBA" id="ARBA00013160"/>
    </source>
</evidence>
<dbReference type="NCBIfam" id="TIGR00234">
    <property type="entry name" value="tyrS"/>
    <property type="match status" value="1"/>
</dbReference>
<reference evidence="10" key="1">
    <citation type="submission" date="2021-01" db="UniProtKB">
        <authorList>
            <consortium name="EnsemblMetazoa"/>
        </authorList>
    </citation>
    <scope>IDENTIFICATION</scope>
</reference>
<evidence type="ECO:0000256" key="9">
    <source>
        <dbReference type="RuleBase" id="RU361234"/>
    </source>
</evidence>
<keyword evidence="11" id="KW-1185">Reference proteome</keyword>
<keyword evidence="3 9" id="KW-0547">Nucleotide-binding</keyword>
<evidence type="ECO:0000256" key="2">
    <source>
        <dbReference type="ARBA" id="ARBA00022598"/>
    </source>
</evidence>
<evidence type="ECO:0000313" key="10">
    <source>
        <dbReference type="EnsemblMetazoa" id="XP_022661525"/>
    </source>
</evidence>
<dbReference type="GO" id="GO:0004831">
    <property type="term" value="F:tyrosine-tRNA ligase activity"/>
    <property type="evidence" value="ECO:0007669"/>
    <property type="project" value="UniProtKB-EC"/>
</dbReference>
<keyword evidence="5 9" id="KW-0648">Protein biosynthesis</keyword>
<dbReference type="Gene3D" id="3.40.50.620">
    <property type="entry name" value="HUPs"/>
    <property type="match status" value="1"/>
</dbReference>
<evidence type="ECO:0000256" key="7">
    <source>
        <dbReference type="ARBA" id="ARBA00033323"/>
    </source>
</evidence>
<dbReference type="EC" id="6.1.1.1" evidence="1 9"/>
<accession>A0A7M7K7D0</accession>
<dbReference type="OMA" id="IIARFHD"/>
<dbReference type="AlphaFoldDB" id="A0A7M7K7D0"/>
<dbReference type="PANTHER" id="PTHR11766:SF0">
    <property type="entry name" value="TYROSINE--TRNA LIGASE, MITOCHONDRIAL"/>
    <property type="match status" value="1"/>
</dbReference>
<proteinExistence type="inferred from homology"/>
<dbReference type="EnsemblMetazoa" id="XM_022805789">
    <property type="protein sequence ID" value="XP_022661524"/>
    <property type="gene ID" value="LOC111250471"/>
</dbReference>
<dbReference type="RefSeq" id="XP_022661525.1">
    <property type="nucleotide sequence ID" value="XM_022805790.1"/>
</dbReference>
<comment type="similarity">
    <text evidence="9">Belongs to the class-I aminoacyl-tRNA synthetase family.</text>
</comment>
<protein>
    <recommendedName>
        <fullName evidence="1 9">Tyrosine--tRNA ligase</fullName>
        <ecNumber evidence="1 9">6.1.1.1</ecNumber>
    </recommendedName>
    <alternativeName>
        <fullName evidence="7 9">Tyrosyl-tRNA synthetase</fullName>
    </alternativeName>
</protein>
<dbReference type="EnsemblMetazoa" id="XM_022805790">
    <property type="protein sequence ID" value="XP_022661525"/>
    <property type="gene ID" value="LOC111250471"/>
</dbReference>
<dbReference type="KEGG" id="vde:111250471"/>
<evidence type="ECO:0000313" key="11">
    <source>
        <dbReference type="Proteomes" id="UP000594260"/>
    </source>
</evidence>
<dbReference type="Proteomes" id="UP000594260">
    <property type="component" value="Unplaced"/>
</dbReference>
<dbReference type="InterPro" id="IPR002307">
    <property type="entry name" value="Tyr-tRNA-ligase"/>
</dbReference>
<dbReference type="InterPro" id="IPR014729">
    <property type="entry name" value="Rossmann-like_a/b/a_fold"/>
</dbReference>
<dbReference type="RefSeq" id="XP_022661524.1">
    <property type="nucleotide sequence ID" value="XM_022805789.1"/>
</dbReference>
<keyword evidence="6 9" id="KW-0030">Aminoacyl-tRNA synthetase</keyword>
<dbReference type="InterPro" id="IPR002305">
    <property type="entry name" value="aa-tRNA-synth_Ic"/>
</dbReference>
<sequence>MFRYQRTMEMLWAGLLNSFKQQRRSLKTSSVYQTRQLKCLYSLKQRGILNKVFPPIEDLQLPSLIRQSQSVYCGFDPTSDSLHLGNLLPMILLLHLQKEGLTPIVVVGDATAKVGDPSGRLTERSTMEQDIIENNSKGLEKNIRTVFDNYKRYFHYGNFLPNLQLVRNSYWYLDQTLDSFVGTVERHFRLSKMLNRESVRQRLNSPGGMSVTEFSYQIFQAYDWLRLYEMYTCCVQIGGQDQMGNIESGHDLIKRTHGENCYGFMTPIITTVTGEKFGKSVGNAIWLSPTKTSPQDLYNFLLQRSDTEAVQLVQLFTFLNDEELRKLLCAHRDCPKKKLCQRKLASDVTTLVHGEEGLSLALTSGK</sequence>
<organism evidence="10 11">
    <name type="scientific">Varroa destructor</name>
    <name type="common">Honeybee mite</name>
    <dbReference type="NCBI Taxonomy" id="109461"/>
    <lineage>
        <taxon>Eukaryota</taxon>
        <taxon>Metazoa</taxon>
        <taxon>Ecdysozoa</taxon>
        <taxon>Arthropoda</taxon>
        <taxon>Chelicerata</taxon>
        <taxon>Arachnida</taxon>
        <taxon>Acari</taxon>
        <taxon>Parasitiformes</taxon>
        <taxon>Mesostigmata</taxon>
        <taxon>Gamasina</taxon>
        <taxon>Dermanyssoidea</taxon>
        <taxon>Varroidae</taxon>
        <taxon>Varroa</taxon>
    </lineage>
</organism>
<dbReference type="PROSITE" id="PS00178">
    <property type="entry name" value="AA_TRNA_LIGASE_I"/>
    <property type="match status" value="1"/>
</dbReference>
<dbReference type="GO" id="GO:0005739">
    <property type="term" value="C:mitochondrion"/>
    <property type="evidence" value="ECO:0007669"/>
    <property type="project" value="TreeGrafter"/>
</dbReference>
<dbReference type="InterPro" id="IPR001412">
    <property type="entry name" value="aa-tRNA-synth_I_CS"/>
</dbReference>
<dbReference type="OrthoDB" id="337870at2759"/>
<evidence type="ECO:0000256" key="8">
    <source>
        <dbReference type="ARBA" id="ARBA00048248"/>
    </source>
</evidence>
<dbReference type="PRINTS" id="PR01040">
    <property type="entry name" value="TRNASYNTHTYR"/>
</dbReference>
<dbReference type="CDD" id="cd00805">
    <property type="entry name" value="TyrRS_core"/>
    <property type="match status" value="1"/>
</dbReference>
<dbReference type="GO" id="GO:0006437">
    <property type="term" value="P:tyrosyl-tRNA aminoacylation"/>
    <property type="evidence" value="ECO:0007669"/>
    <property type="project" value="InterPro"/>
</dbReference>
<dbReference type="GO" id="GO:0005524">
    <property type="term" value="F:ATP binding"/>
    <property type="evidence" value="ECO:0007669"/>
    <property type="project" value="UniProtKB-KW"/>
</dbReference>
<comment type="catalytic activity">
    <reaction evidence="8 9">
        <text>tRNA(Tyr) + L-tyrosine + ATP = L-tyrosyl-tRNA(Tyr) + AMP + diphosphate + H(+)</text>
        <dbReference type="Rhea" id="RHEA:10220"/>
        <dbReference type="Rhea" id="RHEA-COMP:9706"/>
        <dbReference type="Rhea" id="RHEA-COMP:9707"/>
        <dbReference type="ChEBI" id="CHEBI:15378"/>
        <dbReference type="ChEBI" id="CHEBI:30616"/>
        <dbReference type="ChEBI" id="CHEBI:33019"/>
        <dbReference type="ChEBI" id="CHEBI:58315"/>
        <dbReference type="ChEBI" id="CHEBI:78442"/>
        <dbReference type="ChEBI" id="CHEBI:78536"/>
        <dbReference type="ChEBI" id="CHEBI:456215"/>
        <dbReference type="EC" id="6.1.1.1"/>
    </reaction>
</comment>
<dbReference type="GeneID" id="111250471"/>
<evidence type="ECO:0000256" key="6">
    <source>
        <dbReference type="ARBA" id="ARBA00023146"/>
    </source>
</evidence>
<keyword evidence="4 9" id="KW-0067">ATP-binding</keyword>